<feature type="compositionally biased region" description="Basic and acidic residues" evidence="1">
    <location>
        <begin position="300"/>
        <end position="315"/>
    </location>
</feature>
<gene>
    <name evidence="2" type="ORF">BSAL_57690</name>
</gene>
<feature type="compositionally biased region" description="Low complexity" evidence="1">
    <location>
        <begin position="319"/>
        <end position="332"/>
    </location>
</feature>
<reference evidence="3" key="1">
    <citation type="submission" date="2015-09" db="EMBL/GenBank/DDBJ databases">
        <authorList>
            <consortium name="Pathogen Informatics"/>
        </authorList>
    </citation>
    <scope>NUCLEOTIDE SEQUENCE [LARGE SCALE GENOMIC DNA]</scope>
    <source>
        <strain evidence="3">Lake Konstanz</strain>
    </source>
</reference>
<name>A0A0S4IPF1_BODSA</name>
<keyword evidence="3" id="KW-1185">Reference proteome</keyword>
<evidence type="ECO:0000313" key="2">
    <source>
        <dbReference type="EMBL" id="CUE95910.1"/>
    </source>
</evidence>
<dbReference type="EMBL" id="CYKH01000219">
    <property type="protein sequence ID" value="CUE95910.1"/>
    <property type="molecule type" value="Genomic_DNA"/>
</dbReference>
<proteinExistence type="predicted"/>
<feature type="region of interest" description="Disordered" evidence="1">
    <location>
        <begin position="282"/>
        <end position="334"/>
    </location>
</feature>
<dbReference type="Proteomes" id="UP000051952">
    <property type="component" value="Unassembled WGS sequence"/>
</dbReference>
<protein>
    <submittedName>
        <fullName evidence="2">Uncharacterized protein</fullName>
    </submittedName>
</protein>
<organism evidence="2 3">
    <name type="scientific">Bodo saltans</name>
    <name type="common">Flagellated protozoan</name>
    <dbReference type="NCBI Taxonomy" id="75058"/>
    <lineage>
        <taxon>Eukaryota</taxon>
        <taxon>Discoba</taxon>
        <taxon>Euglenozoa</taxon>
        <taxon>Kinetoplastea</taxon>
        <taxon>Metakinetoplastina</taxon>
        <taxon>Eubodonida</taxon>
        <taxon>Bodonidae</taxon>
        <taxon>Bodo</taxon>
    </lineage>
</organism>
<evidence type="ECO:0000313" key="3">
    <source>
        <dbReference type="Proteomes" id="UP000051952"/>
    </source>
</evidence>
<dbReference type="VEuPathDB" id="TriTrypDB:BSAL_57690"/>
<evidence type="ECO:0000256" key="1">
    <source>
        <dbReference type="SAM" id="MobiDB-lite"/>
    </source>
</evidence>
<feature type="compositionally biased region" description="Basic and acidic residues" evidence="1">
    <location>
        <begin position="283"/>
        <end position="294"/>
    </location>
</feature>
<accession>A0A0S4IPF1</accession>
<dbReference type="AlphaFoldDB" id="A0A0S4IPF1"/>
<sequence>MNDILQSAIQLKQAETESRRPKFMSATQYYQATLFHAEHITMLRSLPISSKLQAGQRMHDVAKLLMDKALSIHNEHQSAEKRDHLHRAQQEYEAAYGLFVYMTPLSDEWRQHGVRDEYVSYCDTVGVRTAPRSAARSTPTAGGATTTVEQQQLSEADDDNNDEALDFVVKTLCHLSICLRHNATLRDVSLEALQEANRRDPWNLRAAFLLAKQLQQRPNSTSTELQIAVKALGVALDDAKKRRPTTANIPEDHITSATQLRAELEEELRRVMLSQKKTIQKFLESRPSNDKGDSSDGDEKDTAFDRNEHPSDSRAHHMPSSSKKTTSSGGPKHVQFVESGESHVHEEEGGSHPPPMLKGNWFEQAEQARHAIARMEHEGQRKEAAALQRQLNEAAAEKLFVEYMVPRKCFDVNALSSELQAQALCDQLHISLSDPHIIGVLEEKMETHFTQTVPMHLMPILDVELMIFSLGLISTTDLNDLDAKHRHNAYFVSKTEGRGLVSPKPLLAGMDDAAVELRSRQLRTMLMQHLISKQQ</sequence>